<organism evidence="2 3">
    <name type="scientific">Pleurodeles waltl</name>
    <name type="common">Iberian ribbed newt</name>
    <dbReference type="NCBI Taxonomy" id="8319"/>
    <lineage>
        <taxon>Eukaryota</taxon>
        <taxon>Metazoa</taxon>
        <taxon>Chordata</taxon>
        <taxon>Craniata</taxon>
        <taxon>Vertebrata</taxon>
        <taxon>Euteleostomi</taxon>
        <taxon>Amphibia</taxon>
        <taxon>Batrachia</taxon>
        <taxon>Caudata</taxon>
        <taxon>Salamandroidea</taxon>
        <taxon>Salamandridae</taxon>
        <taxon>Pleurodelinae</taxon>
        <taxon>Pleurodeles</taxon>
    </lineage>
</organism>
<feature type="region of interest" description="Disordered" evidence="1">
    <location>
        <begin position="1"/>
        <end position="52"/>
    </location>
</feature>
<comment type="caution">
    <text evidence="2">The sequence shown here is derived from an EMBL/GenBank/DDBJ whole genome shotgun (WGS) entry which is preliminary data.</text>
</comment>
<evidence type="ECO:0000256" key="1">
    <source>
        <dbReference type="SAM" id="MobiDB-lite"/>
    </source>
</evidence>
<dbReference type="AlphaFoldDB" id="A0AAV7NQQ5"/>
<feature type="compositionally biased region" description="Basic and acidic residues" evidence="1">
    <location>
        <begin position="40"/>
        <end position="52"/>
    </location>
</feature>
<dbReference type="Proteomes" id="UP001066276">
    <property type="component" value="Chromosome 8"/>
</dbReference>
<proteinExistence type="predicted"/>
<evidence type="ECO:0000313" key="2">
    <source>
        <dbReference type="EMBL" id="KAJ1117354.1"/>
    </source>
</evidence>
<gene>
    <name evidence="2" type="ORF">NDU88_005554</name>
</gene>
<accession>A0AAV7NQQ5</accession>
<protein>
    <submittedName>
        <fullName evidence="2">Uncharacterized protein</fullName>
    </submittedName>
</protein>
<dbReference type="EMBL" id="JANPWB010000012">
    <property type="protein sequence ID" value="KAJ1117354.1"/>
    <property type="molecule type" value="Genomic_DNA"/>
</dbReference>
<keyword evidence="3" id="KW-1185">Reference proteome</keyword>
<feature type="compositionally biased region" description="Polar residues" evidence="1">
    <location>
        <begin position="1"/>
        <end position="14"/>
    </location>
</feature>
<reference evidence="2" key="1">
    <citation type="journal article" date="2022" name="bioRxiv">
        <title>Sequencing and chromosome-scale assembly of the giantPleurodeles waltlgenome.</title>
        <authorList>
            <person name="Brown T."/>
            <person name="Elewa A."/>
            <person name="Iarovenko S."/>
            <person name="Subramanian E."/>
            <person name="Araus A.J."/>
            <person name="Petzold A."/>
            <person name="Susuki M."/>
            <person name="Suzuki K.-i.T."/>
            <person name="Hayashi T."/>
            <person name="Toyoda A."/>
            <person name="Oliveira C."/>
            <person name="Osipova E."/>
            <person name="Leigh N.D."/>
            <person name="Simon A."/>
            <person name="Yun M.H."/>
        </authorList>
    </citation>
    <scope>NUCLEOTIDE SEQUENCE</scope>
    <source>
        <strain evidence="2">20211129_DDA</strain>
        <tissue evidence="2">Liver</tissue>
    </source>
</reference>
<sequence length="52" mass="5986">WHNNGRLTLANPMNSLPPLSALVDRRPHHRNNRPPAPHPLQKENHPTNRPCD</sequence>
<feature type="non-terminal residue" evidence="2">
    <location>
        <position position="52"/>
    </location>
</feature>
<feature type="non-terminal residue" evidence="2">
    <location>
        <position position="1"/>
    </location>
</feature>
<name>A0AAV7NQQ5_PLEWA</name>
<evidence type="ECO:0000313" key="3">
    <source>
        <dbReference type="Proteomes" id="UP001066276"/>
    </source>
</evidence>